<evidence type="ECO:0000313" key="2">
    <source>
        <dbReference type="EMBL" id="KAG0512448.1"/>
    </source>
</evidence>
<sequence>MESTCMNLSTTMSMLFAMARPQGWADLPIELLQSIVVLLSCTRDLLAFIATCPSWRAAFMSAKPTLSKLFPPLIVQSCAHLSSNGQVHHTWQLMDPENPTIRFHRQIPSTIMNMEFVGCSYGNAIFASIDTSHITIVDVFTSTCVSPPLCPASFAMARQYGNYKDMYFSLTATMSSPKACLVVSTIHGLFVWRVGSDAWQKCLYKSYHQVLPIDQIVTYKGQIIAKGGVGDMLFVVQLDVPRLGISLKRLPVALEKIGLGVYEHIKTWLIVCKEKLVLVVRLPFQEHGFSFFYLDSSTDLARWMPTPELDHAVFVSSEYRLDVIISACRYGRGHLYNIFPNIWGGKWGYLHLPPGHDVVPFPFTSGRLLPSWVLPSVVMSDGTGPNPKQCNGKREEARKAGVRRSNRVRKPIIRLNL</sequence>
<feature type="region of interest" description="Disordered" evidence="1">
    <location>
        <begin position="383"/>
        <end position="403"/>
    </location>
</feature>
<evidence type="ECO:0008006" key="4">
    <source>
        <dbReference type="Google" id="ProtNLM"/>
    </source>
</evidence>
<organism evidence="2 3">
    <name type="scientific">Sorghum bicolor</name>
    <name type="common">Sorghum</name>
    <name type="synonym">Sorghum vulgare</name>
    <dbReference type="NCBI Taxonomy" id="4558"/>
    <lineage>
        <taxon>Eukaryota</taxon>
        <taxon>Viridiplantae</taxon>
        <taxon>Streptophyta</taxon>
        <taxon>Embryophyta</taxon>
        <taxon>Tracheophyta</taxon>
        <taxon>Spermatophyta</taxon>
        <taxon>Magnoliopsida</taxon>
        <taxon>Liliopsida</taxon>
        <taxon>Poales</taxon>
        <taxon>Poaceae</taxon>
        <taxon>PACMAD clade</taxon>
        <taxon>Panicoideae</taxon>
        <taxon>Andropogonodae</taxon>
        <taxon>Andropogoneae</taxon>
        <taxon>Sorghinae</taxon>
        <taxon>Sorghum</taxon>
    </lineage>
</organism>
<dbReference type="Proteomes" id="UP000807115">
    <property type="component" value="Chromosome 10"/>
</dbReference>
<protein>
    <recommendedName>
        <fullName evidence="4">F-box domain-containing protein</fullName>
    </recommendedName>
</protein>
<dbReference type="PANTHER" id="PTHR33800:SF20">
    <property type="entry name" value="OS06G0114300 PROTEIN"/>
    <property type="match status" value="1"/>
</dbReference>
<dbReference type="AlphaFoldDB" id="A0A921PXL5"/>
<accession>A0A921PXL5</accession>
<proteinExistence type="predicted"/>
<evidence type="ECO:0000313" key="3">
    <source>
        <dbReference type="Proteomes" id="UP000807115"/>
    </source>
</evidence>
<gene>
    <name evidence="2" type="ORF">BDA96_10G014200</name>
</gene>
<evidence type="ECO:0000256" key="1">
    <source>
        <dbReference type="SAM" id="MobiDB-lite"/>
    </source>
</evidence>
<dbReference type="SUPFAM" id="SSF81383">
    <property type="entry name" value="F-box domain"/>
    <property type="match status" value="1"/>
</dbReference>
<dbReference type="InterPro" id="IPR036047">
    <property type="entry name" value="F-box-like_dom_sf"/>
</dbReference>
<reference evidence="2" key="1">
    <citation type="journal article" date="2019" name="BMC Genomics">
        <title>A new reference genome for Sorghum bicolor reveals high levels of sequence similarity between sweet and grain genotypes: implications for the genetics of sugar metabolism.</title>
        <authorList>
            <person name="Cooper E.A."/>
            <person name="Brenton Z.W."/>
            <person name="Flinn B.S."/>
            <person name="Jenkins J."/>
            <person name="Shu S."/>
            <person name="Flowers D."/>
            <person name="Luo F."/>
            <person name="Wang Y."/>
            <person name="Xia P."/>
            <person name="Barry K."/>
            <person name="Daum C."/>
            <person name="Lipzen A."/>
            <person name="Yoshinaga Y."/>
            <person name="Schmutz J."/>
            <person name="Saski C."/>
            <person name="Vermerris W."/>
            <person name="Kresovich S."/>
        </authorList>
    </citation>
    <scope>NUCLEOTIDE SEQUENCE</scope>
</reference>
<dbReference type="EMBL" id="CM027689">
    <property type="protein sequence ID" value="KAG0512448.1"/>
    <property type="molecule type" value="Genomic_DNA"/>
</dbReference>
<reference evidence="2" key="2">
    <citation type="submission" date="2020-10" db="EMBL/GenBank/DDBJ databases">
        <authorList>
            <person name="Cooper E.A."/>
            <person name="Brenton Z.W."/>
            <person name="Flinn B.S."/>
            <person name="Jenkins J."/>
            <person name="Shu S."/>
            <person name="Flowers D."/>
            <person name="Luo F."/>
            <person name="Wang Y."/>
            <person name="Xia P."/>
            <person name="Barry K."/>
            <person name="Daum C."/>
            <person name="Lipzen A."/>
            <person name="Yoshinaga Y."/>
            <person name="Schmutz J."/>
            <person name="Saski C."/>
            <person name="Vermerris W."/>
            <person name="Kresovich S."/>
        </authorList>
    </citation>
    <scope>NUCLEOTIDE SEQUENCE</scope>
</reference>
<comment type="caution">
    <text evidence="2">The sequence shown here is derived from an EMBL/GenBank/DDBJ whole genome shotgun (WGS) entry which is preliminary data.</text>
</comment>
<dbReference type="PANTHER" id="PTHR33800">
    <property type="entry name" value="OS06G0113600 PROTEIN"/>
    <property type="match status" value="1"/>
</dbReference>
<name>A0A921PXL5_SORBI</name>